<reference evidence="1 2" key="1">
    <citation type="journal article" date="2013" name="Virus Genes">
        <title>The genome of a baculovirus isolated from Hemileuca sp. encodes a serpin ortholog.</title>
        <authorList>
            <person name="Rohrmann G.F."/>
            <person name="Erlandson M.A."/>
            <person name="Theilmann D.A."/>
        </authorList>
    </citation>
    <scope>NUCLEOTIDE SEQUENCE [LARGE SCALE GENOMIC DNA]</scope>
</reference>
<dbReference type="InterPro" id="IPR009265">
    <property type="entry name" value="AcMNPV_Orf29"/>
</dbReference>
<accession>S5MQ24</accession>
<dbReference type="OrthoDB" id="24948at10239"/>
<dbReference type="Pfam" id="PF06034">
    <property type="entry name" value="DUF919"/>
    <property type="match status" value="1"/>
</dbReference>
<sequence>MYSNITGNKYTNYREEFGIRNSNKDVSRQYMNVLRAKEDLKIKSAHQERLKNITKNPNEIVKIENKLQQMRKDFLDFAVNNF</sequence>
<organism evidence="1 2">
    <name type="scientific">Hemileuca sp. nucleopolyhedrovirus</name>
    <dbReference type="NCBI Taxonomy" id="1367203"/>
    <lineage>
        <taxon>Viruses</taxon>
        <taxon>Viruses incertae sedis</taxon>
        <taxon>Naldaviricetes</taxon>
        <taxon>Lefavirales</taxon>
        <taxon>Baculoviridae</taxon>
        <taxon>Alphabaculovirus</taxon>
        <taxon>Alphabaculovirus heleucae</taxon>
        <taxon>Hemileuca species nucleopolyhedrovirus</taxon>
    </lineage>
</organism>
<proteinExistence type="predicted"/>
<dbReference type="KEGG" id="vg:16489423"/>
<evidence type="ECO:0000313" key="2">
    <source>
        <dbReference type="Proteomes" id="UP000203768"/>
    </source>
</evidence>
<dbReference type="RefSeq" id="YP_008378237.1">
    <property type="nucleotide sequence ID" value="NC_021923.1"/>
</dbReference>
<evidence type="ECO:0000313" key="1">
    <source>
        <dbReference type="EMBL" id="AGR56773.1"/>
    </source>
</evidence>
<name>S5MQ24_9ABAC</name>
<gene>
    <name evidence="1" type="ORF">Hesp021</name>
</gene>
<dbReference type="GeneID" id="16489423"/>
<dbReference type="EMBL" id="KF158713">
    <property type="protein sequence ID" value="AGR56773.1"/>
    <property type="molecule type" value="Genomic_DNA"/>
</dbReference>
<protein>
    <submittedName>
        <fullName evidence="1">Ac29</fullName>
    </submittedName>
</protein>
<dbReference type="Proteomes" id="UP000203768">
    <property type="component" value="Segment"/>
</dbReference>
<keyword evidence="2" id="KW-1185">Reference proteome</keyword>